<evidence type="ECO:0000256" key="2">
    <source>
        <dbReference type="ARBA" id="ARBA00009077"/>
    </source>
</evidence>
<dbReference type="GO" id="GO:0016829">
    <property type="term" value="F:lyase activity"/>
    <property type="evidence" value="ECO:0007669"/>
    <property type="project" value="UniProtKB-KW"/>
</dbReference>
<evidence type="ECO:0000256" key="4">
    <source>
        <dbReference type="ARBA" id="ARBA00023239"/>
    </source>
</evidence>
<gene>
    <name evidence="7" type="primary">metC</name>
    <name evidence="7" type="ORF">NK718_15310</name>
</gene>
<name>A0ABT1LFL4_9HYPH</name>
<keyword evidence="8" id="KW-1185">Reference proteome</keyword>
<evidence type="ECO:0000256" key="1">
    <source>
        <dbReference type="ARBA" id="ARBA00001933"/>
    </source>
</evidence>
<evidence type="ECO:0000256" key="3">
    <source>
        <dbReference type="ARBA" id="ARBA00022898"/>
    </source>
</evidence>
<accession>A0ABT1LFL4</accession>
<evidence type="ECO:0000256" key="6">
    <source>
        <dbReference type="RuleBase" id="RU362118"/>
    </source>
</evidence>
<dbReference type="PIRSF" id="PIRSF001434">
    <property type="entry name" value="CGS"/>
    <property type="match status" value="1"/>
</dbReference>
<dbReference type="EMBL" id="JANCLU010000015">
    <property type="protein sequence ID" value="MCP8939896.1"/>
    <property type="molecule type" value="Genomic_DNA"/>
</dbReference>
<protein>
    <submittedName>
        <fullName evidence="7">Cystathionine beta-lyase</fullName>
        <ecNumber evidence="7">4.4.1.8</ecNumber>
    </submittedName>
</protein>
<dbReference type="Pfam" id="PF01053">
    <property type="entry name" value="Cys_Met_Meta_PP"/>
    <property type="match status" value="1"/>
</dbReference>
<dbReference type="Gene3D" id="3.40.640.10">
    <property type="entry name" value="Type I PLP-dependent aspartate aminotransferase-like (Major domain)"/>
    <property type="match status" value="1"/>
</dbReference>
<dbReference type="PANTHER" id="PTHR43500:SF1">
    <property type="entry name" value="CYSTATHIONINE BETA-LYASE-RELATED"/>
    <property type="match status" value="1"/>
</dbReference>
<dbReference type="RefSeq" id="WP_254744004.1">
    <property type="nucleotide sequence ID" value="NZ_JANCLU010000015.1"/>
</dbReference>
<comment type="cofactor">
    <cofactor evidence="1 6">
        <name>pyridoxal 5'-phosphate</name>
        <dbReference type="ChEBI" id="CHEBI:597326"/>
    </cofactor>
</comment>
<sequence length="403" mass="43824">MTKMTPEALSRLGSRTRLVHAGRDPWEQHGFVNTPIYRGSTVLSPTMHDLVHRTGRYTYGTKGTPTTEALETAWAQVSGAAGAVAVPSGLAAVSLALLSCLKAGDHVLVTDSVYRPTRLFCDGLLKRFGVETTYYDPLVGGGIEALMRPNTAAVFTEAPGSQSFEMQDIPAIAEVTHRRGAVLLMDNTWATPLFFPPHDMGVDLCIEAGTKYLSGSSDLLLGLVSANERCNKALRDTYDSMAICPGPEDAFLALRGLRTMQLRLKEHERQALDLARWLEARPEVKRVLHPALESCPGHDIWKRDFKGSSGLFSVILNPAPQEALAAMLDGLTLFGMGYSWGGFESLVIPFDCSTYRTATTWNPGGPALRFQVGLEDLDDLKADLDAGFARLRGATSVGWEPEP</sequence>
<comment type="similarity">
    <text evidence="2 6">Belongs to the trans-sulfuration enzymes family.</text>
</comment>
<dbReference type="InterPro" id="IPR015422">
    <property type="entry name" value="PyrdxlP-dep_Trfase_small"/>
</dbReference>
<dbReference type="InterPro" id="IPR006233">
    <property type="entry name" value="Cys_b_lyase_bac"/>
</dbReference>
<evidence type="ECO:0000313" key="7">
    <source>
        <dbReference type="EMBL" id="MCP8939896.1"/>
    </source>
</evidence>
<dbReference type="InterPro" id="IPR000277">
    <property type="entry name" value="Cys/Met-Metab_PyrdxlP-dep_enz"/>
</dbReference>
<evidence type="ECO:0000256" key="5">
    <source>
        <dbReference type="ARBA" id="ARBA00047517"/>
    </source>
</evidence>
<dbReference type="InterPro" id="IPR015424">
    <property type="entry name" value="PyrdxlP-dep_Trfase"/>
</dbReference>
<dbReference type="Proteomes" id="UP001205890">
    <property type="component" value="Unassembled WGS sequence"/>
</dbReference>
<reference evidence="7 8" key="1">
    <citation type="submission" date="2022-07" db="EMBL/GenBank/DDBJ databases">
        <authorList>
            <person name="Li W.-J."/>
            <person name="Deng Q.-Q."/>
        </authorList>
    </citation>
    <scope>NUCLEOTIDE SEQUENCE [LARGE SCALE GENOMIC DNA]</scope>
    <source>
        <strain evidence="7 8">SYSU M60028</strain>
    </source>
</reference>
<dbReference type="Gene3D" id="3.90.1150.10">
    <property type="entry name" value="Aspartate Aminotransferase, domain 1"/>
    <property type="match status" value="1"/>
</dbReference>
<dbReference type="PANTHER" id="PTHR43500">
    <property type="entry name" value="CYSTATHIONINE BETA-LYASE-RELATED"/>
    <property type="match status" value="1"/>
</dbReference>
<dbReference type="SUPFAM" id="SSF53383">
    <property type="entry name" value="PLP-dependent transferases"/>
    <property type="match status" value="1"/>
</dbReference>
<comment type="caution">
    <text evidence="7">The sequence shown here is derived from an EMBL/GenBank/DDBJ whole genome shotgun (WGS) entry which is preliminary data.</text>
</comment>
<dbReference type="EC" id="4.4.1.8" evidence="7"/>
<comment type="catalytic activity">
    <reaction evidence="5">
        <text>L,L-cystathionine + H2O = L-homocysteine + pyruvate + NH4(+)</text>
        <dbReference type="Rhea" id="RHEA:13965"/>
        <dbReference type="ChEBI" id="CHEBI:15361"/>
        <dbReference type="ChEBI" id="CHEBI:15377"/>
        <dbReference type="ChEBI" id="CHEBI:28938"/>
        <dbReference type="ChEBI" id="CHEBI:58161"/>
        <dbReference type="ChEBI" id="CHEBI:58199"/>
    </reaction>
</comment>
<dbReference type="InterPro" id="IPR015421">
    <property type="entry name" value="PyrdxlP-dep_Trfase_major"/>
</dbReference>
<keyword evidence="4 7" id="KW-0456">Lyase</keyword>
<dbReference type="NCBIfam" id="TIGR01324">
    <property type="entry name" value="cysta_beta_ly_B"/>
    <property type="match status" value="1"/>
</dbReference>
<proteinExistence type="inferred from homology"/>
<evidence type="ECO:0000313" key="8">
    <source>
        <dbReference type="Proteomes" id="UP001205890"/>
    </source>
</evidence>
<organism evidence="7 8">
    <name type="scientific">Alsobacter ponti</name>
    <dbReference type="NCBI Taxonomy" id="2962936"/>
    <lineage>
        <taxon>Bacteria</taxon>
        <taxon>Pseudomonadati</taxon>
        <taxon>Pseudomonadota</taxon>
        <taxon>Alphaproteobacteria</taxon>
        <taxon>Hyphomicrobiales</taxon>
        <taxon>Alsobacteraceae</taxon>
        <taxon>Alsobacter</taxon>
    </lineage>
</organism>
<keyword evidence="3 6" id="KW-0663">Pyridoxal phosphate</keyword>